<protein>
    <submittedName>
        <fullName evidence="4">Glutathione S-transferase domain-containing protein</fullName>
        <ecNumber evidence="4">2.5.1.18</ecNumber>
    </submittedName>
</protein>
<dbReference type="PROSITE" id="PS50405">
    <property type="entry name" value="GST_CTER"/>
    <property type="match status" value="1"/>
</dbReference>
<dbReference type="InterPro" id="IPR036282">
    <property type="entry name" value="Glutathione-S-Trfase_C_sf"/>
</dbReference>
<organism evidence="4 5">
    <name type="scientific">Commensalibacter intestini A911</name>
    <dbReference type="NCBI Taxonomy" id="1088868"/>
    <lineage>
        <taxon>Bacteria</taxon>
        <taxon>Pseudomonadati</taxon>
        <taxon>Pseudomonadota</taxon>
        <taxon>Alphaproteobacteria</taxon>
        <taxon>Acetobacterales</taxon>
        <taxon>Acetobacteraceae</taxon>
    </lineage>
</organism>
<dbReference type="EMBL" id="AGFR01000009">
    <property type="protein sequence ID" value="EHD13307.1"/>
    <property type="molecule type" value="Genomic_DNA"/>
</dbReference>
<dbReference type="CDD" id="cd03188">
    <property type="entry name" value="GST_C_Beta"/>
    <property type="match status" value="1"/>
</dbReference>
<dbReference type="Gene3D" id="1.20.1050.10">
    <property type="match status" value="1"/>
</dbReference>
<name>G6F1K3_9PROT</name>
<dbReference type="InterPro" id="IPR036249">
    <property type="entry name" value="Thioredoxin-like_sf"/>
</dbReference>
<dbReference type="InterPro" id="IPR004045">
    <property type="entry name" value="Glutathione_S-Trfase_N"/>
</dbReference>
<dbReference type="PATRIC" id="fig|1088868.3.peg.1508"/>
<keyword evidence="4" id="KW-0808">Transferase</keyword>
<sequence>MILSKGMIKMKLYTKPGACSTADHIALCWCDVQFETQNVTPELLKDPKFLELNPMGQIPVLVDGDFVLTQNVAILTYIAESFPKAKLLGDGSLQHKAEALRWLSFVNADVHPAFSLIFGGKKYSSDPVIVEALAKGAAERLHKLFAQANDQLNDKEWIAGFRSVADPYLFMTLTWAKRIGLDLSGFANLQKYFTKMEQDPGVKAAFKAEGLI</sequence>
<evidence type="ECO:0000259" key="3">
    <source>
        <dbReference type="PROSITE" id="PS50405"/>
    </source>
</evidence>
<evidence type="ECO:0000313" key="5">
    <source>
        <dbReference type="Proteomes" id="UP000005939"/>
    </source>
</evidence>
<evidence type="ECO:0000313" key="4">
    <source>
        <dbReference type="EMBL" id="EHD13307.1"/>
    </source>
</evidence>
<dbReference type="SUPFAM" id="SSF47616">
    <property type="entry name" value="GST C-terminal domain-like"/>
    <property type="match status" value="1"/>
</dbReference>
<dbReference type="Pfam" id="PF02798">
    <property type="entry name" value="GST_N"/>
    <property type="match status" value="1"/>
</dbReference>
<comment type="similarity">
    <text evidence="1">Belongs to the GST superfamily.</text>
</comment>
<evidence type="ECO:0000256" key="1">
    <source>
        <dbReference type="RuleBase" id="RU003494"/>
    </source>
</evidence>
<dbReference type="PANTHER" id="PTHR44051:SF8">
    <property type="entry name" value="GLUTATHIONE S-TRANSFERASE GSTA"/>
    <property type="match status" value="1"/>
</dbReference>
<proteinExistence type="inferred from homology"/>
<dbReference type="eggNOG" id="COG0625">
    <property type="taxonomic scope" value="Bacteria"/>
</dbReference>
<dbReference type="InterPro" id="IPR040079">
    <property type="entry name" value="Glutathione_S-Trfase"/>
</dbReference>
<comment type="caution">
    <text evidence="4">The sequence shown here is derived from an EMBL/GenBank/DDBJ whole genome shotgun (WGS) entry which is preliminary data.</text>
</comment>
<dbReference type="STRING" id="1088868.CIN_14990"/>
<evidence type="ECO:0000259" key="2">
    <source>
        <dbReference type="PROSITE" id="PS50404"/>
    </source>
</evidence>
<dbReference type="SFLD" id="SFLDS00019">
    <property type="entry name" value="Glutathione_Transferase_(cytos"/>
    <property type="match status" value="1"/>
</dbReference>
<dbReference type="InterPro" id="IPR004046">
    <property type="entry name" value="GST_C"/>
</dbReference>
<dbReference type="Pfam" id="PF00043">
    <property type="entry name" value="GST_C"/>
    <property type="match status" value="1"/>
</dbReference>
<gene>
    <name evidence="4" type="ORF">CIN_14990</name>
</gene>
<dbReference type="GO" id="GO:0004364">
    <property type="term" value="F:glutathione transferase activity"/>
    <property type="evidence" value="ECO:0007669"/>
    <property type="project" value="UniProtKB-EC"/>
</dbReference>
<reference evidence="4 5" key="1">
    <citation type="submission" date="2011-10" db="EMBL/GenBank/DDBJ databases">
        <title>Genome Sequence of Commensalibacter intestini A911, isolated from Drosophila gut.</title>
        <authorList>
            <person name="Lee W.-J."/>
            <person name="Kim E.-K."/>
        </authorList>
    </citation>
    <scope>NUCLEOTIDE SEQUENCE [LARGE SCALE GENOMIC DNA]</scope>
    <source>
        <strain evidence="4 5">A911</strain>
    </source>
</reference>
<dbReference type="EC" id="2.5.1.18" evidence="4"/>
<dbReference type="AlphaFoldDB" id="G6F1K3"/>
<dbReference type="Proteomes" id="UP000005939">
    <property type="component" value="Unassembled WGS sequence"/>
</dbReference>
<dbReference type="Gene3D" id="3.40.30.10">
    <property type="entry name" value="Glutaredoxin"/>
    <property type="match status" value="1"/>
</dbReference>
<dbReference type="SFLD" id="SFLDG00358">
    <property type="entry name" value="Main_(cytGST)"/>
    <property type="match status" value="1"/>
</dbReference>
<dbReference type="InterPro" id="IPR010987">
    <property type="entry name" value="Glutathione-S-Trfase_C-like"/>
</dbReference>
<accession>G6F1K3</accession>
<feature type="domain" description="GST C-terminal" evidence="3">
    <location>
        <begin position="92"/>
        <end position="212"/>
    </location>
</feature>
<dbReference type="PANTHER" id="PTHR44051">
    <property type="entry name" value="GLUTATHIONE S-TRANSFERASE-RELATED"/>
    <property type="match status" value="1"/>
</dbReference>
<dbReference type="CDD" id="cd03057">
    <property type="entry name" value="GST_N_Beta"/>
    <property type="match status" value="1"/>
</dbReference>
<feature type="domain" description="GST N-terminal" evidence="2">
    <location>
        <begin position="7"/>
        <end position="86"/>
    </location>
</feature>
<dbReference type="SFLD" id="SFLDG01150">
    <property type="entry name" value="Main.1:_Beta-like"/>
    <property type="match status" value="1"/>
</dbReference>
<dbReference type="SUPFAM" id="SSF52833">
    <property type="entry name" value="Thioredoxin-like"/>
    <property type="match status" value="1"/>
</dbReference>
<dbReference type="PROSITE" id="PS50404">
    <property type="entry name" value="GST_NTER"/>
    <property type="match status" value="1"/>
</dbReference>